<keyword evidence="2" id="KW-1185">Reference proteome</keyword>
<dbReference type="RefSeq" id="WP_158527931.1">
    <property type="nucleotide sequence ID" value="NZ_MBEW02000063.1"/>
</dbReference>
<dbReference type="Proteomes" id="UP000093352">
    <property type="component" value="Unassembled WGS sequence"/>
</dbReference>
<protein>
    <submittedName>
        <fullName evidence="1">Uncharacterized protein</fullName>
    </submittedName>
</protein>
<dbReference type="EMBL" id="MBEW02000063">
    <property type="protein sequence ID" value="RDY20332.1"/>
    <property type="molecule type" value="Genomic_DNA"/>
</dbReference>
<sequence>IIQSIESLVGDRKLNGMNITNRLQTYTYSGAKNPSEDVEKYAELLVNKYGFEKIDYDDGKRLLKEEPENKSVVVIELKLFEDGYAVRIRKVENK</sequence>
<proteinExistence type="predicted"/>
<organism evidence="1 2">
    <name type="scientific">Criibacterium bergeronii</name>
    <dbReference type="NCBI Taxonomy" id="1871336"/>
    <lineage>
        <taxon>Bacteria</taxon>
        <taxon>Bacillati</taxon>
        <taxon>Bacillota</taxon>
        <taxon>Clostridia</taxon>
        <taxon>Peptostreptococcales</taxon>
        <taxon>Filifactoraceae</taxon>
        <taxon>Criibacterium</taxon>
    </lineage>
</organism>
<dbReference type="AlphaFoldDB" id="A0A371IIM7"/>
<gene>
    <name evidence="1" type="ORF">BBG48_010740</name>
</gene>
<evidence type="ECO:0000313" key="2">
    <source>
        <dbReference type="Proteomes" id="UP000093352"/>
    </source>
</evidence>
<name>A0A371IIM7_9FIRM</name>
<feature type="non-terminal residue" evidence="1">
    <location>
        <position position="1"/>
    </location>
</feature>
<dbReference type="STRING" id="1871336.BBG48_08560"/>
<evidence type="ECO:0000313" key="1">
    <source>
        <dbReference type="EMBL" id="RDY20332.1"/>
    </source>
</evidence>
<comment type="caution">
    <text evidence="1">The sequence shown here is derived from an EMBL/GenBank/DDBJ whole genome shotgun (WGS) entry which is preliminary data.</text>
</comment>
<reference evidence="1 2" key="1">
    <citation type="journal article" date="2016" name="Genome Announc.">
        <title>Draft Genome Sequence of Criibacterium bergeronii gen. nov., sp. nov., Strain CCRI-22567T, Isolated from a Vaginal Sample from a Woman with Bacterial Vaginosis.</title>
        <authorList>
            <person name="Maheux A.F."/>
            <person name="Berube E."/>
            <person name="Boudreau D.K."/>
            <person name="Raymond F."/>
            <person name="Corbeil J."/>
            <person name="Roy P.H."/>
            <person name="Boissinot M."/>
            <person name="Omar R.F."/>
        </authorList>
    </citation>
    <scope>NUCLEOTIDE SEQUENCE [LARGE SCALE GENOMIC DNA]</scope>
    <source>
        <strain evidence="1 2">CCRI-22567</strain>
    </source>
</reference>
<accession>A0A371IIM7</accession>